<sequence>MISLMGTLRGRVHEYLGGIGRGRARLSPLSWRSVLA</sequence>
<proteinExistence type="predicted"/>
<evidence type="ECO:0000313" key="2">
    <source>
        <dbReference type="EMBL" id="CAA9328151.1"/>
    </source>
</evidence>
<gene>
    <name evidence="2" type="ORF">AVDCRST_MAG29-867</name>
    <name evidence="1" type="ORF">AVDCRST_MAG46-788</name>
</gene>
<name>A0A6J4LCI2_9ACTN</name>
<protein>
    <submittedName>
        <fullName evidence="2">Uncharacterized protein</fullName>
    </submittedName>
</protein>
<reference evidence="2" key="1">
    <citation type="submission" date="2020-02" db="EMBL/GenBank/DDBJ databases">
        <authorList>
            <person name="Meier V. D."/>
        </authorList>
    </citation>
    <scope>NUCLEOTIDE SEQUENCE</scope>
    <source>
        <strain evidence="2">AVDCRST_MAG29</strain>
        <strain evidence="1">AVDCRST_MAG46</strain>
    </source>
</reference>
<evidence type="ECO:0000313" key="1">
    <source>
        <dbReference type="EMBL" id="CAA9320359.1"/>
    </source>
</evidence>
<dbReference type="EMBL" id="CADCUG010000048">
    <property type="protein sequence ID" value="CAA9328151.1"/>
    <property type="molecule type" value="Genomic_DNA"/>
</dbReference>
<dbReference type="AlphaFoldDB" id="A0A6J4LCI2"/>
<dbReference type="EMBL" id="CADCUD010000056">
    <property type="protein sequence ID" value="CAA9320359.1"/>
    <property type="molecule type" value="Genomic_DNA"/>
</dbReference>
<accession>A0A6J4LCI2</accession>
<organism evidence="2">
    <name type="scientific">uncultured Nocardioidaceae bacterium</name>
    <dbReference type="NCBI Taxonomy" id="253824"/>
    <lineage>
        <taxon>Bacteria</taxon>
        <taxon>Bacillati</taxon>
        <taxon>Actinomycetota</taxon>
        <taxon>Actinomycetes</taxon>
        <taxon>Propionibacteriales</taxon>
        <taxon>Nocardioidaceae</taxon>
        <taxon>environmental samples</taxon>
    </lineage>
</organism>